<protein>
    <submittedName>
        <fullName evidence="7">Transcriptional regulator, TetR family</fullName>
    </submittedName>
</protein>
<keyword evidence="8" id="KW-1185">Reference proteome</keyword>
<keyword evidence="1" id="KW-0805">Transcription regulation</keyword>
<name>A0ABY1RID6_9MICO</name>
<feature type="compositionally biased region" description="Low complexity" evidence="5">
    <location>
        <begin position="10"/>
        <end position="21"/>
    </location>
</feature>
<evidence type="ECO:0000313" key="7">
    <source>
        <dbReference type="EMBL" id="SMQ75173.1"/>
    </source>
</evidence>
<dbReference type="Proteomes" id="UP000194464">
    <property type="component" value="Unassembled WGS sequence"/>
</dbReference>
<evidence type="ECO:0000256" key="1">
    <source>
        <dbReference type="ARBA" id="ARBA00023015"/>
    </source>
</evidence>
<feature type="region of interest" description="Disordered" evidence="5">
    <location>
        <begin position="1"/>
        <end position="21"/>
    </location>
</feature>
<dbReference type="InterPro" id="IPR036271">
    <property type="entry name" value="Tet_transcr_reg_TetR-rel_C_sf"/>
</dbReference>
<keyword evidence="3" id="KW-0804">Transcription</keyword>
<dbReference type="SUPFAM" id="SSF48498">
    <property type="entry name" value="Tetracyclin repressor-like, C-terminal domain"/>
    <property type="match status" value="1"/>
</dbReference>
<dbReference type="PROSITE" id="PS50977">
    <property type="entry name" value="HTH_TETR_2"/>
    <property type="match status" value="1"/>
</dbReference>
<evidence type="ECO:0000256" key="4">
    <source>
        <dbReference type="PROSITE-ProRule" id="PRU00335"/>
    </source>
</evidence>
<dbReference type="PANTHER" id="PTHR47506">
    <property type="entry name" value="TRANSCRIPTIONAL REGULATORY PROTEIN"/>
    <property type="match status" value="1"/>
</dbReference>
<dbReference type="InterPro" id="IPR011075">
    <property type="entry name" value="TetR_C"/>
</dbReference>
<proteinExistence type="predicted"/>
<comment type="caution">
    <text evidence="7">The sequence shown here is derived from an EMBL/GenBank/DDBJ whole genome shotgun (WGS) entry which is preliminary data.</text>
</comment>
<dbReference type="Pfam" id="PF16925">
    <property type="entry name" value="TetR_C_13"/>
    <property type="match status" value="1"/>
</dbReference>
<gene>
    <name evidence="7" type="ORF">SAMN06295909_3667</name>
</gene>
<reference evidence="7 8" key="1">
    <citation type="submission" date="2017-04" db="EMBL/GenBank/DDBJ databases">
        <authorList>
            <person name="Varghese N."/>
            <person name="Submissions S."/>
        </authorList>
    </citation>
    <scope>NUCLEOTIDE SEQUENCE [LARGE SCALE GENOMIC DNA]</scope>
    <source>
        <strain evidence="7 8">VKM Ac-1784</strain>
    </source>
</reference>
<sequence length="202" mass="21322">MTSEQTMTIASPSPASTPATPASVRDIIVDAADRLYYAKGIQSVGMDELRSAAGVSLKRLYSEFPSKEDIVLAVMERRHELWTTGVSALVDDAETPRDRLLAIYDYLAGWFSDDSFRGCGFINAFGELGGVSPAVATITREHKASFQDYVADLVADAGAPASLAPQLAILAEGAQTTAAITGSPEAALHARRAAETLIDAAS</sequence>
<dbReference type="EMBL" id="FXWJ01000006">
    <property type="protein sequence ID" value="SMQ75173.1"/>
    <property type="molecule type" value="Genomic_DNA"/>
</dbReference>
<evidence type="ECO:0000259" key="6">
    <source>
        <dbReference type="PROSITE" id="PS50977"/>
    </source>
</evidence>
<evidence type="ECO:0000256" key="5">
    <source>
        <dbReference type="SAM" id="MobiDB-lite"/>
    </source>
</evidence>
<organism evidence="7 8">
    <name type="scientific">Plantibacter elymi</name>
    <name type="common">nom. nud.</name>
    <dbReference type="NCBI Taxonomy" id="199708"/>
    <lineage>
        <taxon>Bacteria</taxon>
        <taxon>Bacillati</taxon>
        <taxon>Actinomycetota</taxon>
        <taxon>Actinomycetes</taxon>
        <taxon>Micrococcales</taxon>
        <taxon>Microbacteriaceae</taxon>
        <taxon>Plantibacter</taxon>
    </lineage>
</organism>
<dbReference type="PRINTS" id="PR00455">
    <property type="entry name" value="HTHTETR"/>
</dbReference>
<dbReference type="Gene3D" id="1.10.357.10">
    <property type="entry name" value="Tetracycline Repressor, domain 2"/>
    <property type="match status" value="1"/>
</dbReference>
<keyword evidence="2 4" id="KW-0238">DNA-binding</keyword>
<evidence type="ECO:0000256" key="3">
    <source>
        <dbReference type="ARBA" id="ARBA00023163"/>
    </source>
</evidence>
<dbReference type="Pfam" id="PF00440">
    <property type="entry name" value="TetR_N"/>
    <property type="match status" value="1"/>
</dbReference>
<feature type="domain" description="HTH tetR-type" evidence="6">
    <location>
        <begin position="22"/>
        <end position="82"/>
    </location>
</feature>
<accession>A0ABY1RID6</accession>
<dbReference type="InterPro" id="IPR009057">
    <property type="entry name" value="Homeodomain-like_sf"/>
</dbReference>
<evidence type="ECO:0000313" key="8">
    <source>
        <dbReference type="Proteomes" id="UP000194464"/>
    </source>
</evidence>
<dbReference type="SUPFAM" id="SSF46689">
    <property type="entry name" value="Homeodomain-like"/>
    <property type="match status" value="1"/>
</dbReference>
<dbReference type="InterPro" id="IPR001647">
    <property type="entry name" value="HTH_TetR"/>
</dbReference>
<feature type="DNA-binding region" description="H-T-H motif" evidence="4">
    <location>
        <begin position="45"/>
        <end position="64"/>
    </location>
</feature>
<dbReference type="PANTHER" id="PTHR47506:SF6">
    <property type="entry name" value="HTH-TYPE TRANSCRIPTIONAL REPRESSOR NEMR"/>
    <property type="match status" value="1"/>
</dbReference>
<evidence type="ECO:0000256" key="2">
    <source>
        <dbReference type="ARBA" id="ARBA00023125"/>
    </source>
</evidence>